<name>A0A0D8XWI9_DICVI</name>
<sequence>MEKKKNGKRRLMDMGTPYAKIHTKIDHTITNRKRCQLGIAVLPPSYRLRYENRASYQGPKNGRKARRKKRTKDVKSSERQVKTDHPIFYELFTRIILNRIGGALLDEEQPREQAGFPKGYIIINVKRGVRQRDISSPKLFTATIGNTMRKVEREKEGIHMPTLIYHEEDWHISREVEDSVSNEQSIPFCPLKQQN</sequence>
<feature type="region of interest" description="Disordered" evidence="1">
    <location>
        <begin position="51"/>
        <end position="79"/>
    </location>
</feature>
<feature type="compositionally biased region" description="Basic residues" evidence="1">
    <location>
        <begin position="61"/>
        <end position="72"/>
    </location>
</feature>
<evidence type="ECO:0000256" key="1">
    <source>
        <dbReference type="SAM" id="MobiDB-lite"/>
    </source>
</evidence>
<dbReference type="Proteomes" id="UP000053766">
    <property type="component" value="Unassembled WGS sequence"/>
</dbReference>
<proteinExistence type="predicted"/>
<evidence type="ECO:0000313" key="3">
    <source>
        <dbReference type="Proteomes" id="UP000053766"/>
    </source>
</evidence>
<organism evidence="2 3">
    <name type="scientific">Dictyocaulus viviparus</name>
    <name type="common">Bovine lungworm</name>
    <dbReference type="NCBI Taxonomy" id="29172"/>
    <lineage>
        <taxon>Eukaryota</taxon>
        <taxon>Metazoa</taxon>
        <taxon>Ecdysozoa</taxon>
        <taxon>Nematoda</taxon>
        <taxon>Chromadorea</taxon>
        <taxon>Rhabditida</taxon>
        <taxon>Rhabditina</taxon>
        <taxon>Rhabditomorpha</taxon>
        <taxon>Strongyloidea</taxon>
        <taxon>Metastrongylidae</taxon>
        <taxon>Dictyocaulus</taxon>
    </lineage>
</organism>
<accession>A0A0D8XWI9</accession>
<reference evidence="3" key="2">
    <citation type="journal article" date="2016" name="Sci. Rep.">
        <title>Dictyocaulus viviparus genome, variome and transcriptome elucidate lungworm biology and support future intervention.</title>
        <authorList>
            <person name="McNulty S.N."/>
            <person name="Strube C."/>
            <person name="Rosa B.A."/>
            <person name="Martin J.C."/>
            <person name="Tyagi R."/>
            <person name="Choi Y.J."/>
            <person name="Wang Q."/>
            <person name="Hallsworth Pepin K."/>
            <person name="Zhang X."/>
            <person name="Ozersky P."/>
            <person name="Wilson R.K."/>
            <person name="Sternberg P.W."/>
            <person name="Gasser R.B."/>
            <person name="Mitreva M."/>
        </authorList>
    </citation>
    <scope>NUCLEOTIDE SEQUENCE [LARGE SCALE GENOMIC DNA]</scope>
    <source>
        <strain evidence="3">HannoverDv2000</strain>
    </source>
</reference>
<evidence type="ECO:0000313" key="2">
    <source>
        <dbReference type="EMBL" id="KJH49018.1"/>
    </source>
</evidence>
<dbReference type="EMBL" id="KN716248">
    <property type="protein sequence ID" value="KJH49018.1"/>
    <property type="molecule type" value="Genomic_DNA"/>
</dbReference>
<keyword evidence="3" id="KW-1185">Reference proteome</keyword>
<reference evidence="2 3" key="1">
    <citation type="submission" date="2013-11" db="EMBL/GenBank/DDBJ databases">
        <title>Draft genome of the bovine lungworm Dictyocaulus viviparus.</title>
        <authorList>
            <person name="Mitreva M."/>
        </authorList>
    </citation>
    <scope>NUCLEOTIDE SEQUENCE [LARGE SCALE GENOMIC DNA]</scope>
    <source>
        <strain evidence="2 3">HannoverDv2000</strain>
    </source>
</reference>
<dbReference type="AlphaFoldDB" id="A0A0D8XWI9"/>
<dbReference type="OrthoDB" id="7480412at2759"/>
<gene>
    <name evidence="2" type="ORF">DICVIV_04856</name>
</gene>
<protein>
    <submittedName>
        <fullName evidence="2">Uncharacterized protein</fullName>
    </submittedName>
</protein>